<evidence type="ECO:0000259" key="2">
    <source>
        <dbReference type="Pfam" id="PF13679"/>
    </source>
</evidence>
<evidence type="ECO:0000256" key="1">
    <source>
        <dbReference type="SAM" id="MobiDB-lite"/>
    </source>
</evidence>
<feature type="domain" description="Methyltransferase" evidence="2">
    <location>
        <begin position="29"/>
        <end position="167"/>
    </location>
</feature>
<dbReference type="PANTHER" id="PTHR12496:SF2">
    <property type="entry name" value="METHYLTRANSFERASE-LIKE PROTEIN 25B"/>
    <property type="match status" value="1"/>
</dbReference>
<dbReference type="Pfam" id="PF13679">
    <property type="entry name" value="Methyltransf_32"/>
    <property type="match status" value="1"/>
</dbReference>
<protein>
    <submittedName>
        <fullName evidence="4">Methyltranfer_dom domain-containing protein</fullName>
    </submittedName>
</protein>
<dbReference type="WBParaSite" id="maker-unitig_36433-snap-gene-0.1-mRNA-1">
    <property type="protein sequence ID" value="maker-unitig_36433-snap-gene-0.1-mRNA-1"/>
    <property type="gene ID" value="maker-unitig_36433-snap-gene-0.1"/>
</dbReference>
<feature type="compositionally biased region" description="Polar residues" evidence="1">
    <location>
        <begin position="215"/>
        <end position="236"/>
    </location>
</feature>
<sequence length="496" mass="52823">MSTGVVAAAALGQFVQLLKPALRKKVKLKKEHEICSLGNVISWLHQRVHQPELEPLVVDAGSGLVELGLPVLAIEGASHHGPAAAELDLRAQRLHRVQSAASGCTPSTGVRCCSLARICWPSAQLNRPLLLTGLHACGDLSSLLVRALIEDASPPVLGLASVGCCYMRSVASAVDNVATPAVDNVATAVDNVTAPAGDNVTTPAGDNVTAPAGDNVTTPAVDNVTAPASGTVSPSTSRKRFPVKKLCRQSFRDYALSVSSRPISADESEWVRVEQLVNTRWREVLTWNCLRLLLAPLAESAVLLDRMIYLRESRADLAQLALLPLFDPEQSPRNTRLVQMLKSKHTLLTAAVGFAFGCMLSYLLLNGTGVRELGCQPAVMQDAAKLCHDTKQVDSGAPLAQVQTSGRAARSQFRARQYRQRIDHAFFFLPLDCSCDIRLTNWASSRTEERTWTVSPATAGGAAPAMSGGEMIVTLPLSSAGGSSWMRICGSIAPGG</sequence>
<evidence type="ECO:0000313" key="3">
    <source>
        <dbReference type="Proteomes" id="UP000095280"/>
    </source>
</evidence>
<proteinExistence type="predicted"/>
<reference evidence="4" key="1">
    <citation type="submission" date="2016-11" db="UniProtKB">
        <authorList>
            <consortium name="WormBaseParasite"/>
        </authorList>
    </citation>
    <scope>IDENTIFICATION</scope>
</reference>
<feature type="region of interest" description="Disordered" evidence="1">
    <location>
        <begin position="197"/>
        <end position="237"/>
    </location>
</feature>
<dbReference type="Proteomes" id="UP000095280">
    <property type="component" value="Unplaced"/>
</dbReference>
<accession>A0A1I8FIY6</accession>
<dbReference type="InterPro" id="IPR025714">
    <property type="entry name" value="Methyltranfer_dom"/>
</dbReference>
<dbReference type="PANTHER" id="PTHR12496">
    <property type="entry name" value="CGI-41 METHYLTRANSFERASE"/>
    <property type="match status" value="1"/>
</dbReference>
<evidence type="ECO:0000313" key="4">
    <source>
        <dbReference type="WBParaSite" id="maker-unitig_36433-snap-gene-0.1-mRNA-1"/>
    </source>
</evidence>
<dbReference type="AlphaFoldDB" id="A0A1I8FIY6"/>
<dbReference type="InterPro" id="IPR052220">
    <property type="entry name" value="METTL25"/>
</dbReference>
<keyword evidence="3" id="KW-1185">Reference proteome</keyword>
<organism evidence="3 4">
    <name type="scientific">Macrostomum lignano</name>
    <dbReference type="NCBI Taxonomy" id="282301"/>
    <lineage>
        <taxon>Eukaryota</taxon>
        <taxon>Metazoa</taxon>
        <taxon>Spiralia</taxon>
        <taxon>Lophotrochozoa</taxon>
        <taxon>Platyhelminthes</taxon>
        <taxon>Rhabditophora</taxon>
        <taxon>Macrostomorpha</taxon>
        <taxon>Macrostomida</taxon>
        <taxon>Macrostomidae</taxon>
        <taxon>Macrostomum</taxon>
    </lineage>
</organism>
<name>A0A1I8FIY6_9PLAT</name>